<accession>R4KI23</accession>
<dbReference type="STRING" id="767817.Desgi_3534"/>
<dbReference type="EMBL" id="CP003273">
    <property type="protein sequence ID" value="AGL02858.1"/>
    <property type="molecule type" value="Genomic_DNA"/>
</dbReference>
<proteinExistence type="predicted"/>
<dbReference type="InterPro" id="IPR018540">
    <property type="entry name" value="Spo0E-like"/>
</dbReference>
<evidence type="ECO:0000313" key="1">
    <source>
        <dbReference type="EMBL" id="AGL02858.1"/>
    </source>
</evidence>
<sequence length="76" mass="8991">MIILLLFDKIVLKYYIYINWGSRMSDIKELIAEIEALRKVLVDSFESEYSDKDIIVISQRLDVLIVEYMKKKPGHP</sequence>
<dbReference type="Pfam" id="PF09388">
    <property type="entry name" value="SpoOE-like"/>
    <property type="match status" value="1"/>
</dbReference>
<organism evidence="1 2">
    <name type="scientific">Desulfoscipio gibsoniae DSM 7213</name>
    <dbReference type="NCBI Taxonomy" id="767817"/>
    <lineage>
        <taxon>Bacteria</taxon>
        <taxon>Bacillati</taxon>
        <taxon>Bacillota</taxon>
        <taxon>Clostridia</taxon>
        <taxon>Eubacteriales</taxon>
        <taxon>Desulfallaceae</taxon>
        <taxon>Desulfoscipio</taxon>
    </lineage>
</organism>
<dbReference type="GO" id="GO:0043937">
    <property type="term" value="P:regulation of sporulation"/>
    <property type="evidence" value="ECO:0007669"/>
    <property type="project" value="InterPro"/>
</dbReference>
<protein>
    <submittedName>
        <fullName evidence="1">Spo0E like sporulation regulatory protein</fullName>
    </submittedName>
</protein>
<reference evidence="1 2" key="1">
    <citation type="submission" date="2012-01" db="EMBL/GenBank/DDBJ databases">
        <title>Complete sequence of Desulfotomaculum gibsoniae DSM 7213.</title>
        <authorList>
            <consortium name="US DOE Joint Genome Institute"/>
            <person name="Lucas S."/>
            <person name="Han J."/>
            <person name="Lapidus A."/>
            <person name="Cheng J.-F."/>
            <person name="Goodwin L."/>
            <person name="Pitluck S."/>
            <person name="Peters L."/>
            <person name="Ovchinnikova G."/>
            <person name="Teshima H."/>
            <person name="Detter J.C."/>
            <person name="Han C."/>
            <person name="Tapia R."/>
            <person name="Land M."/>
            <person name="Hauser L."/>
            <person name="Kyrpides N."/>
            <person name="Ivanova N."/>
            <person name="Pagani I."/>
            <person name="Parshina S."/>
            <person name="Plugge C."/>
            <person name="Muyzer G."/>
            <person name="Kuever J."/>
            <person name="Ivanova A."/>
            <person name="Nazina T."/>
            <person name="Klenk H.-P."/>
            <person name="Brambilla E."/>
            <person name="Spring S."/>
            <person name="Stams A.F."/>
            <person name="Woyke T."/>
        </authorList>
    </citation>
    <scope>NUCLEOTIDE SEQUENCE [LARGE SCALE GENOMIC DNA]</scope>
    <source>
        <strain evidence="1 2">DSM 7213</strain>
    </source>
</reference>
<gene>
    <name evidence="1" type="ORF">Desgi_3534</name>
</gene>
<name>R4KI23_9FIRM</name>
<dbReference type="GO" id="GO:0046983">
    <property type="term" value="F:protein dimerization activity"/>
    <property type="evidence" value="ECO:0007669"/>
    <property type="project" value="InterPro"/>
</dbReference>
<dbReference type="InterPro" id="IPR036638">
    <property type="entry name" value="HLH_DNA-bd_sf"/>
</dbReference>
<dbReference type="SUPFAM" id="SSF140500">
    <property type="entry name" value="BAS1536-like"/>
    <property type="match status" value="1"/>
</dbReference>
<keyword evidence="2" id="KW-1185">Reference proteome</keyword>
<dbReference type="AlphaFoldDB" id="R4KI23"/>
<dbReference type="HOGENOM" id="CLU_2648574_0_0_9"/>
<dbReference type="Gene3D" id="4.10.280.10">
    <property type="entry name" value="Helix-loop-helix DNA-binding domain"/>
    <property type="match status" value="1"/>
</dbReference>
<evidence type="ECO:0000313" key="2">
    <source>
        <dbReference type="Proteomes" id="UP000013520"/>
    </source>
</evidence>
<dbReference type="Proteomes" id="UP000013520">
    <property type="component" value="Chromosome"/>
</dbReference>
<dbReference type="InterPro" id="IPR037208">
    <property type="entry name" value="Spo0E-like_sf"/>
</dbReference>
<dbReference type="KEGG" id="dgi:Desgi_3534"/>